<reference evidence="2" key="1">
    <citation type="journal article" date="2021" name="Proc. Natl. Acad. Sci. U.S.A.">
        <title>A Catalog of Tens of Thousands of Viruses from Human Metagenomes Reveals Hidden Associations with Chronic Diseases.</title>
        <authorList>
            <person name="Tisza M.J."/>
            <person name="Buck C.B."/>
        </authorList>
    </citation>
    <scope>NUCLEOTIDE SEQUENCE</scope>
    <source>
        <strain evidence="2">Ct4Uy2</strain>
    </source>
</reference>
<dbReference type="EMBL" id="BK032610">
    <property type="protein sequence ID" value="DAF51090.1"/>
    <property type="molecule type" value="Genomic_DNA"/>
</dbReference>
<dbReference type="Pfam" id="PF11195">
    <property type="entry name" value="Tad2-like"/>
    <property type="match status" value="1"/>
</dbReference>
<feature type="domain" description="Thoeris anti-defense 2-like" evidence="1">
    <location>
        <begin position="123"/>
        <end position="217"/>
    </location>
</feature>
<proteinExistence type="predicted"/>
<organism evidence="2">
    <name type="scientific">Siphoviridae sp. ct4Uy2</name>
    <dbReference type="NCBI Taxonomy" id="2827777"/>
    <lineage>
        <taxon>Viruses</taxon>
        <taxon>Duplodnaviria</taxon>
        <taxon>Heunggongvirae</taxon>
        <taxon>Uroviricota</taxon>
        <taxon>Caudoviricetes</taxon>
    </lineage>
</organism>
<accession>A0A8S5SKK5</accession>
<evidence type="ECO:0000313" key="2">
    <source>
        <dbReference type="EMBL" id="DAF51090.1"/>
    </source>
</evidence>
<dbReference type="Pfam" id="PF21825">
    <property type="entry name" value="crAss001_48"/>
    <property type="match status" value="1"/>
</dbReference>
<dbReference type="InterPro" id="IPR054052">
    <property type="entry name" value="Y16Q-like"/>
</dbReference>
<protein>
    <recommendedName>
        <fullName evidence="1">Thoeris anti-defense 2-like domain-containing protein</fullName>
    </recommendedName>
</protein>
<sequence length="219" mass="24936">MTEAEACEAGLLRTESYRDVPGYHVRYENGYESWSPKDVFEKAYKVAGTFLDRLYIEHSDLMEKFEKYAVFVDSEKFREAIKENYPAFLLSLQRELMGRYAAILEQRMAIAKGETSITTLPRMSFGIAIGALKFGLAIRRSGWNGKGLMVFKQVPAHIESNVIPKMQSLPQSAKDLILEGKGFIDYTSQCLIYNENTGRADSWVPSISDVFAEDWETIQ</sequence>
<evidence type="ECO:0000259" key="1">
    <source>
        <dbReference type="Pfam" id="PF11195"/>
    </source>
</evidence>
<dbReference type="InterPro" id="IPR021361">
    <property type="entry name" value="Tad2-like_dom"/>
</dbReference>
<name>A0A8S5SKK5_9CAUD</name>